<evidence type="ECO:0000313" key="2">
    <source>
        <dbReference type="Proteomes" id="UP001359308"/>
    </source>
</evidence>
<proteinExistence type="predicted"/>
<accession>A0ABZ2F616</accession>
<evidence type="ECO:0008006" key="3">
    <source>
        <dbReference type="Google" id="ProtNLM"/>
    </source>
</evidence>
<dbReference type="RefSeq" id="WP_198322954.1">
    <property type="nucleotide sequence ID" value="NZ_CP104311.1"/>
</dbReference>
<keyword evidence="2" id="KW-1185">Reference proteome</keyword>
<organism evidence="1 2">
    <name type="scientific">Methylococcus capsulatus</name>
    <dbReference type="NCBI Taxonomy" id="414"/>
    <lineage>
        <taxon>Bacteria</taxon>
        <taxon>Pseudomonadati</taxon>
        <taxon>Pseudomonadota</taxon>
        <taxon>Gammaproteobacteria</taxon>
        <taxon>Methylococcales</taxon>
        <taxon>Methylococcaceae</taxon>
        <taxon>Methylococcus</taxon>
    </lineage>
</organism>
<reference evidence="1 2" key="1">
    <citation type="submission" date="2022-09" db="EMBL/GenBank/DDBJ databases">
        <authorList>
            <person name="Giprobiosintez L."/>
        </authorList>
    </citation>
    <scope>NUCLEOTIDE SEQUENCE [LARGE SCALE GENOMIC DNA]</scope>
    <source>
        <strain evidence="2">VKPM-B-12549 (GBS-15)</strain>
    </source>
</reference>
<dbReference type="Proteomes" id="UP001359308">
    <property type="component" value="Chromosome"/>
</dbReference>
<evidence type="ECO:0000313" key="1">
    <source>
        <dbReference type="EMBL" id="WWF02683.1"/>
    </source>
</evidence>
<protein>
    <recommendedName>
        <fullName evidence="3">4Fe-4S ferredoxin-type domain-containing protein</fullName>
    </recommendedName>
</protein>
<dbReference type="EMBL" id="CP104311">
    <property type="protein sequence ID" value="WWF02683.1"/>
    <property type="molecule type" value="Genomic_DNA"/>
</dbReference>
<name>A0ABZ2F616_METCP</name>
<sequence>MGFICHGNRETIRTLSRSIANLELHPLADAATTSPGGSSRHWNGTAVLDAMADHDSGPIDYNPCLECEPCVGA</sequence>
<gene>
    <name evidence="1" type="ORF">N4J17_03465</name>
</gene>